<dbReference type="GO" id="GO:0015627">
    <property type="term" value="C:type II protein secretion system complex"/>
    <property type="evidence" value="ECO:0007669"/>
    <property type="project" value="InterPro"/>
</dbReference>
<feature type="transmembrane region" description="Helical" evidence="3">
    <location>
        <begin position="20"/>
        <end position="45"/>
    </location>
</feature>
<keyword evidence="5" id="KW-1185">Reference proteome</keyword>
<evidence type="ECO:0000313" key="4">
    <source>
        <dbReference type="EMBL" id="QDU46439.1"/>
    </source>
</evidence>
<protein>
    <submittedName>
        <fullName evidence="4">Type II secretion system protein G</fullName>
    </submittedName>
</protein>
<dbReference type="Proteomes" id="UP000319383">
    <property type="component" value="Chromosome"/>
</dbReference>
<gene>
    <name evidence="4" type="primary">pulG_3</name>
    <name evidence="4" type="ORF">Mal52_49600</name>
</gene>
<dbReference type="PANTHER" id="PTHR30093:SF2">
    <property type="entry name" value="TYPE II SECRETION SYSTEM PROTEIN H"/>
    <property type="match status" value="1"/>
</dbReference>
<dbReference type="GO" id="GO:0015628">
    <property type="term" value="P:protein secretion by the type II secretion system"/>
    <property type="evidence" value="ECO:0007669"/>
    <property type="project" value="InterPro"/>
</dbReference>
<dbReference type="Gene3D" id="3.30.700.10">
    <property type="entry name" value="Glycoprotein, Type 4 Pilin"/>
    <property type="match status" value="1"/>
</dbReference>
<dbReference type="Pfam" id="PF07963">
    <property type="entry name" value="N_methyl"/>
    <property type="match status" value="1"/>
</dbReference>
<evidence type="ECO:0000256" key="1">
    <source>
        <dbReference type="ARBA" id="ARBA00022481"/>
    </source>
</evidence>
<keyword evidence="3" id="KW-0472">Membrane</keyword>
<dbReference type="AlphaFoldDB" id="A0A517ZVE0"/>
<evidence type="ECO:0000256" key="2">
    <source>
        <dbReference type="SAM" id="MobiDB-lite"/>
    </source>
</evidence>
<proteinExistence type="predicted"/>
<dbReference type="InterPro" id="IPR045584">
    <property type="entry name" value="Pilin-like"/>
</dbReference>
<evidence type="ECO:0000256" key="3">
    <source>
        <dbReference type="SAM" id="Phobius"/>
    </source>
</evidence>
<reference evidence="4 5" key="1">
    <citation type="submission" date="2019-02" db="EMBL/GenBank/DDBJ databases">
        <title>Deep-cultivation of Planctomycetes and their phenomic and genomic characterization uncovers novel biology.</title>
        <authorList>
            <person name="Wiegand S."/>
            <person name="Jogler M."/>
            <person name="Boedeker C."/>
            <person name="Pinto D."/>
            <person name="Vollmers J."/>
            <person name="Rivas-Marin E."/>
            <person name="Kohn T."/>
            <person name="Peeters S.H."/>
            <person name="Heuer A."/>
            <person name="Rast P."/>
            <person name="Oberbeckmann S."/>
            <person name="Bunk B."/>
            <person name="Jeske O."/>
            <person name="Meyerdierks A."/>
            <person name="Storesund J.E."/>
            <person name="Kallscheuer N."/>
            <person name="Luecker S."/>
            <person name="Lage O.M."/>
            <person name="Pohl T."/>
            <person name="Merkel B.J."/>
            <person name="Hornburger P."/>
            <person name="Mueller R.-W."/>
            <person name="Bruemmer F."/>
            <person name="Labrenz M."/>
            <person name="Spormann A.M."/>
            <person name="Op den Camp H."/>
            <person name="Overmann J."/>
            <person name="Amann R."/>
            <person name="Jetten M.S.M."/>
            <person name="Mascher T."/>
            <person name="Medema M.H."/>
            <person name="Devos D.P."/>
            <person name="Kaster A.-K."/>
            <person name="Ovreas L."/>
            <person name="Rohde M."/>
            <person name="Galperin M.Y."/>
            <person name="Jogler C."/>
        </authorList>
    </citation>
    <scope>NUCLEOTIDE SEQUENCE [LARGE SCALE GENOMIC DNA]</scope>
    <source>
        <strain evidence="4 5">Mal52</strain>
    </source>
</reference>
<feature type="region of interest" description="Disordered" evidence="2">
    <location>
        <begin position="292"/>
        <end position="321"/>
    </location>
</feature>
<dbReference type="SUPFAM" id="SSF54523">
    <property type="entry name" value="Pili subunits"/>
    <property type="match status" value="1"/>
</dbReference>
<dbReference type="EMBL" id="CP036276">
    <property type="protein sequence ID" value="QDU46439.1"/>
    <property type="molecule type" value="Genomic_DNA"/>
</dbReference>
<accession>A0A517ZVE0</accession>
<dbReference type="NCBIfam" id="TIGR02532">
    <property type="entry name" value="IV_pilin_GFxxxE"/>
    <property type="match status" value="1"/>
</dbReference>
<name>A0A517ZVE0_9PLAN</name>
<dbReference type="KEGG" id="sdyn:Mal52_49600"/>
<dbReference type="InterPro" id="IPR012902">
    <property type="entry name" value="N_methyl_site"/>
</dbReference>
<sequence>MHYPLRRRNSPQQARRGFTLVELLIVIVIIAILVGLLVPVVMGVMQNARIAQVRQEISQLENAITAFKTTYGVEPPSQFRLYDDFNLYLSVDAAGAGTIEDTARIKSAALIRRMWPQFDFTANRDWDGDSDISATEAYILSGPECLVFFLGGIIPAGPGLPNLNGFSKDPQHPFNDVGSSREGPFLEFAASRVRDNSGNPGFFEYYDPLAGQTNPYAYIHSDDYEFFDPPTNIGTLATYKQSEATGSYYKKNTYQIVSPGFDGLYGYGGVYEEDDAGHDGSIGHINFQYTSYSPSPGTGASDPNRPDNDNITNFAPAELRP</sequence>
<keyword evidence="3" id="KW-1133">Transmembrane helix</keyword>
<dbReference type="InterPro" id="IPR000983">
    <property type="entry name" value="Bac_GSPG_pilin"/>
</dbReference>
<organism evidence="4 5">
    <name type="scientific">Symmachiella dynata</name>
    <dbReference type="NCBI Taxonomy" id="2527995"/>
    <lineage>
        <taxon>Bacteria</taxon>
        <taxon>Pseudomonadati</taxon>
        <taxon>Planctomycetota</taxon>
        <taxon>Planctomycetia</taxon>
        <taxon>Planctomycetales</taxon>
        <taxon>Planctomycetaceae</taxon>
        <taxon>Symmachiella</taxon>
    </lineage>
</organism>
<keyword evidence="3" id="KW-0812">Transmembrane</keyword>
<dbReference type="PRINTS" id="PR00813">
    <property type="entry name" value="BCTERIALGSPG"/>
</dbReference>
<dbReference type="PROSITE" id="PS00409">
    <property type="entry name" value="PROKAR_NTER_METHYL"/>
    <property type="match status" value="1"/>
</dbReference>
<evidence type="ECO:0000313" key="5">
    <source>
        <dbReference type="Proteomes" id="UP000319383"/>
    </source>
</evidence>
<dbReference type="RefSeq" id="WP_145378950.1">
    <property type="nucleotide sequence ID" value="NZ_CP036276.1"/>
</dbReference>
<dbReference type="PANTHER" id="PTHR30093">
    <property type="entry name" value="GENERAL SECRETION PATHWAY PROTEIN G"/>
    <property type="match status" value="1"/>
</dbReference>
<keyword evidence="1" id="KW-0488">Methylation</keyword>